<keyword evidence="3" id="KW-0217">Developmental protein</keyword>
<reference evidence="13" key="4">
    <citation type="submission" date="2025-09" db="UniProtKB">
        <authorList>
            <consortium name="Ensembl"/>
        </authorList>
    </citation>
    <scope>IDENTIFICATION</scope>
</reference>
<proteinExistence type="inferred from homology"/>
<dbReference type="Proteomes" id="UP000018467">
    <property type="component" value="Unassembled WGS sequence"/>
</dbReference>
<protein>
    <recommendedName>
        <fullName evidence="12">Homeobox domain-containing protein</fullName>
    </recommendedName>
</protein>
<dbReference type="Pfam" id="PF00046">
    <property type="entry name" value="Homeodomain"/>
    <property type="match status" value="1"/>
</dbReference>
<feature type="compositionally biased region" description="Polar residues" evidence="11">
    <location>
        <begin position="197"/>
        <end position="211"/>
    </location>
</feature>
<dbReference type="GO" id="GO:0000978">
    <property type="term" value="F:RNA polymerase II cis-regulatory region sequence-specific DNA binding"/>
    <property type="evidence" value="ECO:0007669"/>
    <property type="project" value="TreeGrafter"/>
</dbReference>
<dbReference type="Gene3D" id="1.10.10.60">
    <property type="entry name" value="Homeodomain-like"/>
    <property type="match status" value="1"/>
</dbReference>
<evidence type="ECO:0000256" key="1">
    <source>
        <dbReference type="ARBA" id="ARBA00004123"/>
    </source>
</evidence>
<evidence type="ECO:0000256" key="2">
    <source>
        <dbReference type="ARBA" id="ARBA00006317"/>
    </source>
</evidence>
<evidence type="ECO:0000256" key="8">
    <source>
        <dbReference type="ARBA" id="ARBA00023242"/>
    </source>
</evidence>
<evidence type="ECO:0000313" key="14">
    <source>
        <dbReference type="Proteomes" id="UP000018467"/>
    </source>
</evidence>
<keyword evidence="8 9" id="KW-0539">Nucleus</keyword>
<evidence type="ECO:0000313" key="13">
    <source>
        <dbReference type="Ensembl" id="ENSAMXP00000043856.1"/>
    </source>
</evidence>
<feature type="domain" description="Homeobox" evidence="12">
    <location>
        <begin position="259"/>
        <end position="319"/>
    </location>
</feature>
<dbReference type="SMART" id="SM00389">
    <property type="entry name" value="HOX"/>
    <property type="match status" value="1"/>
</dbReference>
<dbReference type="PROSITE" id="PS50071">
    <property type="entry name" value="HOMEOBOX_2"/>
    <property type="match status" value="1"/>
</dbReference>
<evidence type="ECO:0000256" key="10">
    <source>
        <dbReference type="RuleBase" id="RU000682"/>
    </source>
</evidence>
<sequence>MTTREDPQFLSLRHAHAMACTNGPISRGHLVDSVKITRSEPSDSTVDVHRNCRFNAEHYKISDCSFNPGPSKCLEGDDAVGANKRNVEIWMDEPRSCRMPSSASHHQHDAMSSFLTQRNIKQESLGYLYEPLKSSASAAPYVEDFSSARFASESYVDRIMLPVPGYFRPSHTHPQAKIYSHTTPQNQALLTTLDSLNGTSLSSSKQASPPLNSDKEETQETTDEGSSSPEPLETQRKCQEKGDKGDCKTERPSNWLTAKSDRKKRCPYTKYQTLELEKEFLFNMYLTRERRLEISRSVHLTDRQVKIWFQNRRMKLKKMSRESRIRDLSHTYGFSC</sequence>
<keyword evidence="5 9" id="KW-0238">DNA-binding</keyword>
<evidence type="ECO:0000256" key="4">
    <source>
        <dbReference type="ARBA" id="ARBA00023015"/>
    </source>
</evidence>
<dbReference type="PRINTS" id="PR00024">
    <property type="entry name" value="HOMEOBOX"/>
</dbReference>
<evidence type="ECO:0000256" key="3">
    <source>
        <dbReference type="ARBA" id="ARBA00022473"/>
    </source>
</evidence>
<dbReference type="InterPro" id="IPR017970">
    <property type="entry name" value="Homeobox_CS"/>
</dbReference>
<dbReference type="GO" id="GO:0005634">
    <property type="term" value="C:nucleus"/>
    <property type="evidence" value="ECO:0007669"/>
    <property type="project" value="UniProtKB-SubCell"/>
</dbReference>
<name>A0A3B1JQ36_ASTMX</name>
<organism evidence="13 14">
    <name type="scientific">Astyanax mexicanus</name>
    <name type="common">Blind cave fish</name>
    <name type="synonym">Astyanax fasciatus mexicanus</name>
    <dbReference type="NCBI Taxonomy" id="7994"/>
    <lineage>
        <taxon>Eukaryota</taxon>
        <taxon>Metazoa</taxon>
        <taxon>Chordata</taxon>
        <taxon>Craniata</taxon>
        <taxon>Vertebrata</taxon>
        <taxon>Euteleostomi</taxon>
        <taxon>Actinopterygii</taxon>
        <taxon>Neopterygii</taxon>
        <taxon>Teleostei</taxon>
        <taxon>Ostariophysi</taxon>
        <taxon>Characiformes</taxon>
        <taxon>Characoidei</taxon>
        <taxon>Acestrorhamphidae</taxon>
        <taxon>Acestrorhamphinae</taxon>
        <taxon>Astyanax</taxon>
    </lineage>
</organism>
<dbReference type="GeneTree" id="ENSGT00940000163268"/>
<dbReference type="PANTHER" id="PTHR45874">
    <property type="entry name" value="HOMEOBOX PROTEIN ABDOMINAL-B"/>
    <property type="match status" value="1"/>
</dbReference>
<dbReference type="GO" id="GO:0000981">
    <property type="term" value="F:DNA-binding transcription factor activity, RNA polymerase II-specific"/>
    <property type="evidence" value="ECO:0007669"/>
    <property type="project" value="InterPro"/>
</dbReference>
<dbReference type="PANTHER" id="PTHR45874:SF1">
    <property type="entry name" value="HOMEOBOX PROTEIN HOX-A10"/>
    <property type="match status" value="1"/>
</dbReference>
<feature type="region of interest" description="Disordered" evidence="11">
    <location>
        <begin position="197"/>
        <end position="253"/>
    </location>
</feature>
<keyword evidence="14" id="KW-1185">Reference proteome</keyword>
<dbReference type="CDD" id="cd00086">
    <property type="entry name" value="homeodomain"/>
    <property type="match status" value="1"/>
</dbReference>
<keyword evidence="6 9" id="KW-0371">Homeobox</keyword>
<dbReference type="InterPro" id="IPR046333">
    <property type="entry name" value="HXA10/ABDB-like"/>
</dbReference>
<dbReference type="InterPro" id="IPR009057">
    <property type="entry name" value="Homeodomain-like_sf"/>
</dbReference>
<evidence type="ECO:0000256" key="6">
    <source>
        <dbReference type="ARBA" id="ARBA00023155"/>
    </source>
</evidence>
<reference evidence="13" key="3">
    <citation type="submission" date="2025-08" db="UniProtKB">
        <authorList>
            <consortium name="Ensembl"/>
        </authorList>
    </citation>
    <scope>IDENTIFICATION</scope>
</reference>
<dbReference type="Ensembl" id="ENSAMXT00000043089.1">
    <property type="protein sequence ID" value="ENSAMXP00000043856.1"/>
    <property type="gene ID" value="ENSAMXG00000035583.1"/>
</dbReference>
<feature type="compositionally biased region" description="Basic and acidic residues" evidence="11">
    <location>
        <begin position="233"/>
        <end position="251"/>
    </location>
</feature>
<dbReference type="InterPro" id="IPR001356">
    <property type="entry name" value="HD"/>
</dbReference>
<dbReference type="SUPFAM" id="SSF46689">
    <property type="entry name" value="Homeodomain-like"/>
    <property type="match status" value="1"/>
</dbReference>
<keyword evidence="7" id="KW-0804">Transcription</keyword>
<dbReference type="AlphaFoldDB" id="A0A3B1JQ36"/>
<dbReference type="InParanoid" id="A0A3B1JQ36"/>
<evidence type="ECO:0000259" key="12">
    <source>
        <dbReference type="PROSITE" id="PS50071"/>
    </source>
</evidence>
<evidence type="ECO:0000256" key="9">
    <source>
        <dbReference type="PROSITE-ProRule" id="PRU00108"/>
    </source>
</evidence>
<dbReference type="Bgee" id="ENSAMXG00000035583">
    <property type="expression patterns" value="Expressed in intestine and 7 other cell types or tissues"/>
</dbReference>
<reference evidence="14" key="2">
    <citation type="journal article" date="2014" name="Nat. Commun.">
        <title>The cavefish genome reveals candidate genes for eye loss.</title>
        <authorList>
            <person name="McGaugh S.E."/>
            <person name="Gross J.B."/>
            <person name="Aken B."/>
            <person name="Blin M."/>
            <person name="Borowsky R."/>
            <person name="Chalopin D."/>
            <person name="Hinaux H."/>
            <person name="Jeffery W.R."/>
            <person name="Keene A."/>
            <person name="Ma L."/>
            <person name="Minx P."/>
            <person name="Murphy D."/>
            <person name="O'Quin K.E."/>
            <person name="Retaux S."/>
            <person name="Rohner N."/>
            <person name="Searle S.M."/>
            <person name="Stahl B.A."/>
            <person name="Tabin C."/>
            <person name="Volff J.N."/>
            <person name="Yoshizawa M."/>
            <person name="Warren W.C."/>
        </authorList>
    </citation>
    <scope>NUCLEOTIDE SEQUENCE [LARGE SCALE GENOMIC DNA]</scope>
    <source>
        <strain evidence="14">female</strain>
    </source>
</reference>
<evidence type="ECO:0000256" key="7">
    <source>
        <dbReference type="ARBA" id="ARBA00023163"/>
    </source>
</evidence>
<evidence type="ECO:0000256" key="5">
    <source>
        <dbReference type="ARBA" id="ARBA00023125"/>
    </source>
</evidence>
<comment type="subcellular location">
    <subcellularLocation>
        <location evidence="1 9 10">Nucleus</location>
    </subcellularLocation>
</comment>
<dbReference type="STRING" id="7994.ENSAMXP00000043856"/>
<feature type="DNA-binding region" description="Homeobox" evidence="9">
    <location>
        <begin position="261"/>
        <end position="320"/>
    </location>
</feature>
<dbReference type="PROSITE" id="PS00027">
    <property type="entry name" value="HOMEOBOX_1"/>
    <property type="match status" value="1"/>
</dbReference>
<accession>A0A3B1JQ36</accession>
<comment type="similarity">
    <text evidence="2">Belongs to the Abd-B homeobox family.</text>
</comment>
<dbReference type="InterPro" id="IPR020479">
    <property type="entry name" value="HD_metazoa"/>
</dbReference>
<keyword evidence="4" id="KW-0805">Transcription regulation</keyword>
<evidence type="ECO:0000256" key="11">
    <source>
        <dbReference type="SAM" id="MobiDB-lite"/>
    </source>
</evidence>
<reference evidence="14" key="1">
    <citation type="submission" date="2013-03" db="EMBL/GenBank/DDBJ databases">
        <authorList>
            <person name="Jeffery W."/>
            <person name="Warren W."/>
            <person name="Wilson R.K."/>
        </authorList>
    </citation>
    <scope>NUCLEOTIDE SEQUENCE</scope>
    <source>
        <strain evidence="14">female</strain>
    </source>
</reference>